<reference evidence="6" key="1">
    <citation type="submission" date="2020-06" db="EMBL/GenBank/DDBJ databases">
        <authorList>
            <person name="Li T."/>
            <person name="Hu X."/>
            <person name="Zhang T."/>
            <person name="Song X."/>
            <person name="Zhang H."/>
            <person name="Dai N."/>
            <person name="Sheng W."/>
            <person name="Hou X."/>
            <person name="Wei L."/>
        </authorList>
    </citation>
    <scope>NUCLEOTIDE SEQUENCE</scope>
    <source>
        <strain evidence="6">KEN1</strain>
        <tissue evidence="6">Leaf</tissue>
    </source>
</reference>
<evidence type="ECO:0000256" key="2">
    <source>
        <dbReference type="ARBA" id="ARBA00022741"/>
    </source>
</evidence>
<dbReference type="GO" id="GO:0006952">
    <property type="term" value="P:defense response"/>
    <property type="evidence" value="ECO:0007669"/>
    <property type="project" value="UniProtKB-KW"/>
</dbReference>
<dbReference type="InterPro" id="IPR027417">
    <property type="entry name" value="P-loop_NTPase"/>
</dbReference>
<organism evidence="6">
    <name type="scientific">Sesamum latifolium</name>
    <dbReference type="NCBI Taxonomy" id="2727402"/>
    <lineage>
        <taxon>Eukaryota</taxon>
        <taxon>Viridiplantae</taxon>
        <taxon>Streptophyta</taxon>
        <taxon>Embryophyta</taxon>
        <taxon>Tracheophyta</taxon>
        <taxon>Spermatophyta</taxon>
        <taxon>Magnoliopsida</taxon>
        <taxon>eudicotyledons</taxon>
        <taxon>Gunneridae</taxon>
        <taxon>Pentapetalae</taxon>
        <taxon>asterids</taxon>
        <taxon>lamiids</taxon>
        <taxon>Lamiales</taxon>
        <taxon>Pedaliaceae</taxon>
        <taxon>Sesamum</taxon>
    </lineage>
</organism>
<evidence type="ECO:0000256" key="4">
    <source>
        <dbReference type="ARBA" id="ARBA00022840"/>
    </source>
</evidence>
<reference evidence="6" key="2">
    <citation type="journal article" date="2024" name="Plant">
        <title>Genomic evolution and insights into agronomic trait innovations of Sesamum species.</title>
        <authorList>
            <person name="Miao H."/>
            <person name="Wang L."/>
            <person name="Qu L."/>
            <person name="Liu H."/>
            <person name="Sun Y."/>
            <person name="Le M."/>
            <person name="Wang Q."/>
            <person name="Wei S."/>
            <person name="Zheng Y."/>
            <person name="Lin W."/>
            <person name="Duan Y."/>
            <person name="Cao H."/>
            <person name="Xiong S."/>
            <person name="Wang X."/>
            <person name="Wei L."/>
            <person name="Li C."/>
            <person name="Ma Q."/>
            <person name="Ju M."/>
            <person name="Zhao R."/>
            <person name="Li G."/>
            <person name="Mu C."/>
            <person name="Tian Q."/>
            <person name="Mei H."/>
            <person name="Zhang T."/>
            <person name="Gao T."/>
            <person name="Zhang H."/>
        </authorList>
    </citation>
    <scope>NUCLEOTIDE SEQUENCE</scope>
    <source>
        <strain evidence="6">KEN1</strain>
    </source>
</reference>
<comment type="similarity">
    <text evidence="1">Belongs to the disease resistance NB-LRR family.</text>
</comment>
<dbReference type="PANTHER" id="PTHR36766:SF64">
    <property type="entry name" value="OS12G0206100 PROTEIN"/>
    <property type="match status" value="1"/>
</dbReference>
<dbReference type="PANTHER" id="PTHR36766">
    <property type="entry name" value="PLANT BROAD-SPECTRUM MILDEW RESISTANCE PROTEIN RPW8"/>
    <property type="match status" value="1"/>
</dbReference>
<proteinExistence type="inferred from homology"/>
<evidence type="ECO:0000256" key="1">
    <source>
        <dbReference type="ARBA" id="ARBA00008894"/>
    </source>
</evidence>
<comment type="caution">
    <text evidence="6">The sequence shown here is derived from an EMBL/GenBank/DDBJ whole genome shotgun (WGS) entry which is preliminary data.</text>
</comment>
<evidence type="ECO:0000313" key="6">
    <source>
        <dbReference type="EMBL" id="KAL0456788.1"/>
    </source>
</evidence>
<evidence type="ECO:0000259" key="5">
    <source>
        <dbReference type="Pfam" id="PF00931"/>
    </source>
</evidence>
<dbReference type="AlphaFoldDB" id="A0AAW2XT39"/>
<sequence>MADAAISFVLENLAQLLIRELREFFISKKEVTAKISQIQQSVLLLLQPQESNPPRQASDFRLSLERETKDIIYRFENVKENFAIVVGSRRRFSSRYFKELREIYTELLEIENKIFLLEENTARVREISAFEEDFSRETYGFQYEPADFVGRQEEMELLLSYIKNPSCRVIGICGTGGSGKTSLARRLCNDAQVKDHFDVVVWVHVSVDFQPRRSFEDLYLQLDRNHKGPVSDMNESDLARRIYRIQQKWKCLIVLDDLWSSDAWGTLSVAFPSGKTDSKILITSRVIQVVEAAEIVAGKRYIHKLRPLTQAEGCQLIFMKGFFPG</sequence>
<keyword evidence="3" id="KW-0611">Plant defense</keyword>
<dbReference type="InterPro" id="IPR002182">
    <property type="entry name" value="NB-ARC"/>
</dbReference>
<dbReference type="Gene3D" id="3.40.50.300">
    <property type="entry name" value="P-loop containing nucleotide triphosphate hydrolases"/>
    <property type="match status" value="1"/>
</dbReference>
<evidence type="ECO:0000256" key="3">
    <source>
        <dbReference type="ARBA" id="ARBA00022821"/>
    </source>
</evidence>
<keyword evidence="2" id="KW-0547">Nucleotide-binding</keyword>
<dbReference type="EMBL" id="JACGWN010000003">
    <property type="protein sequence ID" value="KAL0456788.1"/>
    <property type="molecule type" value="Genomic_DNA"/>
</dbReference>
<gene>
    <name evidence="6" type="ORF">Slati_1018000</name>
</gene>
<dbReference type="GO" id="GO:0005524">
    <property type="term" value="F:ATP binding"/>
    <property type="evidence" value="ECO:0007669"/>
    <property type="project" value="UniProtKB-KW"/>
</dbReference>
<name>A0AAW2XT39_9LAMI</name>
<accession>A0AAW2XT39</accession>
<keyword evidence="4" id="KW-0067">ATP-binding</keyword>
<dbReference type="FunFam" id="3.40.50.300:FF:001091">
    <property type="entry name" value="Probable disease resistance protein At1g61300"/>
    <property type="match status" value="1"/>
</dbReference>
<feature type="domain" description="NB-ARC" evidence="5">
    <location>
        <begin position="163"/>
        <end position="320"/>
    </location>
</feature>
<dbReference type="PRINTS" id="PR00364">
    <property type="entry name" value="DISEASERSIST"/>
</dbReference>
<dbReference type="SUPFAM" id="SSF52540">
    <property type="entry name" value="P-loop containing nucleoside triphosphate hydrolases"/>
    <property type="match status" value="1"/>
</dbReference>
<protein>
    <submittedName>
        <fullName evidence="6">Disease resistance RPP13-like protein 2</fullName>
    </submittedName>
</protein>
<dbReference type="Pfam" id="PF00931">
    <property type="entry name" value="NB-ARC"/>
    <property type="match status" value="1"/>
</dbReference>
<dbReference type="GO" id="GO:0043531">
    <property type="term" value="F:ADP binding"/>
    <property type="evidence" value="ECO:0007669"/>
    <property type="project" value="InterPro"/>
</dbReference>